<keyword evidence="1" id="KW-0812">Transmembrane</keyword>
<evidence type="ECO:0000313" key="2">
    <source>
        <dbReference type="EMBL" id="ACB74741.1"/>
    </source>
</evidence>
<evidence type="ECO:0000313" key="3">
    <source>
        <dbReference type="Proteomes" id="UP000007013"/>
    </source>
</evidence>
<dbReference type="EMBL" id="CP001032">
    <property type="protein sequence ID" value="ACB74741.1"/>
    <property type="molecule type" value="Genomic_DNA"/>
</dbReference>
<dbReference type="AlphaFoldDB" id="B1ZSP2"/>
<proteinExistence type="predicted"/>
<dbReference type="HOGENOM" id="CLU_3013023_0_0_0"/>
<keyword evidence="1" id="KW-1133">Transmembrane helix</keyword>
<feature type="transmembrane region" description="Helical" evidence="1">
    <location>
        <begin position="39"/>
        <end position="57"/>
    </location>
</feature>
<evidence type="ECO:0000256" key="1">
    <source>
        <dbReference type="SAM" id="Phobius"/>
    </source>
</evidence>
<gene>
    <name evidence="2" type="ordered locus">Oter_1457</name>
</gene>
<sequence length="60" mass="6234">MQHPLVRLLLPIVIGAGLGAALGYFGQCTSGTCPLTSTWWRGALYGGTMGLLIALTSRTA</sequence>
<organism evidence="2 3">
    <name type="scientific">Opitutus terrae (strain DSM 11246 / JCM 15787 / PB90-1)</name>
    <dbReference type="NCBI Taxonomy" id="452637"/>
    <lineage>
        <taxon>Bacteria</taxon>
        <taxon>Pseudomonadati</taxon>
        <taxon>Verrucomicrobiota</taxon>
        <taxon>Opitutia</taxon>
        <taxon>Opitutales</taxon>
        <taxon>Opitutaceae</taxon>
        <taxon>Opitutus</taxon>
    </lineage>
</organism>
<dbReference type="Pfam" id="PF19628">
    <property type="entry name" value="DUF6132"/>
    <property type="match status" value="1"/>
</dbReference>
<reference evidence="2 3" key="1">
    <citation type="journal article" date="2011" name="J. Bacteriol.">
        <title>Genome sequence of the verrucomicrobium Opitutus terrae PB90-1, an abundant inhabitant of rice paddy soil ecosystems.</title>
        <authorList>
            <person name="van Passel M.W."/>
            <person name="Kant R."/>
            <person name="Palva A."/>
            <person name="Copeland A."/>
            <person name="Lucas S."/>
            <person name="Lapidus A."/>
            <person name="Glavina del Rio T."/>
            <person name="Pitluck S."/>
            <person name="Goltsman E."/>
            <person name="Clum A."/>
            <person name="Sun H."/>
            <person name="Schmutz J."/>
            <person name="Larimer F.W."/>
            <person name="Land M.L."/>
            <person name="Hauser L."/>
            <person name="Kyrpides N."/>
            <person name="Mikhailova N."/>
            <person name="Richardson P.P."/>
            <person name="Janssen P.H."/>
            <person name="de Vos W.M."/>
            <person name="Smidt H."/>
        </authorList>
    </citation>
    <scope>NUCLEOTIDE SEQUENCE [LARGE SCALE GENOMIC DNA]</scope>
    <source>
        <strain evidence="3">DSM 11246 / JCM 15787 / PB90-1</strain>
    </source>
</reference>
<dbReference type="STRING" id="452637.Oter_1457"/>
<name>B1ZSP2_OPITP</name>
<dbReference type="OrthoDB" id="2062758at2"/>
<protein>
    <submittedName>
        <fullName evidence="2">Uncharacterized protein</fullName>
    </submittedName>
</protein>
<dbReference type="RefSeq" id="WP_012374279.1">
    <property type="nucleotide sequence ID" value="NC_010571.1"/>
</dbReference>
<keyword evidence="3" id="KW-1185">Reference proteome</keyword>
<keyword evidence="1" id="KW-0472">Membrane</keyword>
<dbReference type="InterPro" id="IPR045764">
    <property type="entry name" value="DUF6132"/>
</dbReference>
<accession>B1ZSP2</accession>
<dbReference type="Proteomes" id="UP000007013">
    <property type="component" value="Chromosome"/>
</dbReference>
<dbReference type="KEGG" id="ote:Oter_1457"/>